<reference evidence="3" key="1">
    <citation type="journal article" date="2018" name="Nat. Microbiol.">
        <title>Leveraging single-cell genomics to expand the fungal tree of life.</title>
        <authorList>
            <person name="Ahrendt S.R."/>
            <person name="Quandt C.A."/>
            <person name="Ciobanu D."/>
            <person name="Clum A."/>
            <person name="Salamov A."/>
            <person name="Andreopoulos B."/>
            <person name="Cheng J.F."/>
            <person name="Woyke T."/>
            <person name="Pelin A."/>
            <person name="Henrissat B."/>
            <person name="Reynolds N.K."/>
            <person name="Benny G.L."/>
            <person name="Smith M.E."/>
            <person name="James T.Y."/>
            <person name="Grigoriev I.V."/>
        </authorList>
    </citation>
    <scope>NUCLEOTIDE SEQUENCE [LARGE SCALE GENOMIC DNA]</scope>
</reference>
<protein>
    <submittedName>
        <fullName evidence="2">Uncharacterized protein</fullName>
    </submittedName>
</protein>
<feature type="compositionally biased region" description="Low complexity" evidence="1">
    <location>
        <begin position="225"/>
        <end position="241"/>
    </location>
</feature>
<dbReference type="OrthoDB" id="2162794at2759"/>
<keyword evidence="3" id="KW-1185">Reference proteome</keyword>
<feature type="region of interest" description="Disordered" evidence="1">
    <location>
        <begin position="190"/>
        <end position="394"/>
    </location>
</feature>
<proteinExistence type="predicted"/>
<gene>
    <name evidence="2" type="ORF">BDK51DRAFT_27306</name>
</gene>
<feature type="compositionally biased region" description="Low complexity" evidence="1">
    <location>
        <begin position="279"/>
        <end position="292"/>
    </location>
</feature>
<dbReference type="AlphaFoldDB" id="A0A4P9WBX8"/>
<feature type="region of interest" description="Disordered" evidence="1">
    <location>
        <begin position="1"/>
        <end position="68"/>
    </location>
</feature>
<organism evidence="2 3">
    <name type="scientific">Blyttiomyces helicus</name>
    <dbReference type="NCBI Taxonomy" id="388810"/>
    <lineage>
        <taxon>Eukaryota</taxon>
        <taxon>Fungi</taxon>
        <taxon>Fungi incertae sedis</taxon>
        <taxon>Chytridiomycota</taxon>
        <taxon>Chytridiomycota incertae sedis</taxon>
        <taxon>Chytridiomycetes</taxon>
        <taxon>Chytridiomycetes incertae sedis</taxon>
        <taxon>Blyttiomyces</taxon>
    </lineage>
</organism>
<sequence length="466" mass="49389">MSHQPLFNPAAWQQQPPSNPQSVSTPSSPPRRPSVSSSTASVRSASRSRRPSGAQHHRARLNPTSEDPSLPDAVEDFLAIFSQDVLAREPYLRGYVRALLSRWGRWTARGRAAAVCFEAACIGGARHLEQIGVHPSPATSAVDAALARALAGIVVDAVEPVMAAEHDGPVREKAVGIVADEFLARAASPTVAGPAARRAKKRQSGYIPRNAEKEGGEAAVDETEAAAAAAAAPAAATRAGESWGRTNSARGIRGKRTAVDPSHPPDLLFPPESRAPRLAHPSTSPPAAAGPPFDLFHASMDEPPPVVPPRRTRTEPSPTSFLPPTFRSTRRPSERSLASSENDWTPVGPTDHSLRDTIIDSGDGAWSPPFRDRSPTGESTTSSSPPPSPSPSLTPLHFADVTATLRIEPTPAPPLTGRIERWRSALPPPNPQAAASTALLLNQLLDECESYIGALGGEKEIMRDRG</sequence>
<name>A0A4P9WBX8_9FUNG</name>
<dbReference type="EMBL" id="KZ995705">
    <property type="protein sequence ID" value="RKO90139.1"/>
    <property type="molecule type" value="Genomic_DNA"/>
</dbReference>
<dbReference type="Proteomes" id="UP000269721">
    <property type="component" value="Unassembled WGS sequence"/>
</dbReference>
<evidence type="ECO:0000313" key="3">
    <source>
        <dbReference type="Proteomes" id="UP000269721"/>
    </source>
</evidence>
<evidence type="ECO:0000313" key="2">
    <source>
        <dbReference type="EMBL" id="RKO90139.1"/>
    </source>
</evidence>
<accession>A0A4P9WBX8</accession>
<feature type="compositionally biased region" description="Low complexity" evidence="1">
    <location>
        <begin position="13"/>
        <end position="26"/>
    </location>
</feature>
<evidence type="ECO:0000256" key="1">
    <source>
        <dbReference type="SAM" id="MobiDB-lite"/>
    </source>
</evidence>
<feature type="compositionally biased region" description="Low complexity" evidence="1">
    <location>
        <begin position="33"/>
        <end position="45"/>
    </location>
</feature>
<feature type="compositionally biased region" description="Basic residues" evidence="1">
    <location>
        <begin position="46"/>
        <end position="60"/>
    </location>
</feature>